<dbReference type="Proteomes" id="UP001525961">
    <property type="component" value="Unassembled WGS sequence"/>
</dbReference>
<proteinExistence type="predicted"/>
<dbReference type="EMBL" id="JAMXFA010000008">
    <property type="protein sequence ID" value="MCT7977620.1"/>
    <property type="molecule type" value="Genomic_DNA"/>
</dbReference>
<name>A0ABT2N4L6_9CYAN</name>
<keyword evidence="2" id="KW-1185">Reference proteome</keyword>
<dbReference type="RefSeq" id="WP_261235081.1">
    <property type="nucleotide sequence ID" value="NZ_JAMXFA010000008.1"/>
</dbReference>
<reference evidence="1 2" key="1">
    <citation type="journal article" date="2022" name="Front. Microbiol.">
        <title>High genomic differentiation and limited gene flow indicate recent cryptic speciation within the genus Laspinema (cyanobacteria).</title>
        <authorList>
            <person name="Stanojkovic A."/>
            <person name="Skoupy S."/>
            <person name="Skaloud P."/>
            <person name="Dvorak P."/>
        </authorList>
    </citation>
    <scope>NUCLEOTIDE SEQUENCE [LARGE SCALE GENOMIC DNA]</scope>
    <source>
        <strain evidence="1 2">D3b</strain>
    </source>
</reference>
<evidence type="ECO:0000313" key="2">
    <source>
        <dbReference type="Proteomes" id="UP001525961"/>
    </source>
</evidence>
<organism evidence="1 2">
    <name type="scientific">Laspinema olomoucense D3b</name>
    <dbReference type="NCBI Taxonomy" id="2953688"/>
    <lineage>
        <taxon>Bacteria</taxon>
        <taxon>Bacillati</taxon>
        <taxon>Cyanobacteriota</taxon>
        <taxon>Cyanophyceae</taxon>
        <taxon>Oscillatoriophycideae</taxon>
        <taxon>Oscillatoriales</taxon>
        <taxon>Laspinemataceae</taxon>
        <taxon>Laspinema</taxon>
        <taxon>Laspinema olomoucense</taxon>
    </lineage>
</organism>
<accession>A0ABT2N4L6</accession>
<comment type="caution">
    <text evidence="1">The sequence shown here is derived from an EMBL/GenBank/DDBJ whole genome shotgun (WGS) entry which is preliminary data.</text>
</comment>
<evidence type="ECO:0000313" key="1">
    <source>
        <dbReference type="EMBL" id="MCT7977620.1"/>
    </source>
</evidence>
<sequence length="58" mass="6016">MAIARKVQTNPAQGTQETDQATLTVAISHGIAALCGIAGIERIEETGFVYGDRTAGPD</sequence>
<gene>
    <name evidence="1" type="ORF">NG792_07885</name>
</gene>
<protein>
    <submittedName>
        <fullName evidence="1">Uncharacterized protein</fullName>
    </submittedName>
</protein>